<dbReference type="InterPro" id="IPR026992">
    <property type="entry name" value="DIOX_N"/>
</dbReference>
<name>A0ABP1AY31_9BRYO</name>
<dbReference type="Gene3D" id="2.60.120.330">
    <property type="entry name" value="B-lactam Antibiotic, Isopenicillin N Synthase, Chain"/>
    <property type="match status" value="1"/>
</dbReference>
<dbReference type="Pfam" id="PF03171">
    <property type="entry name" value="2OG-FeII_Oxy"/>
    <property type="match status" value="1"/>
</dbReference>
<evidence type="ECO:0000256" key="2">
    <source>
        <dbReference type="ARBA" id="ARBA00023004"/>
    </source>
</evidence>
<dbReference type="PROSITE" id="PS51471">
    <property type="entry name" value="FE2OG_OXY"/>
    <property type="match status" value="1"/>
</dbReference>
<reference evidence="5" key="1">
    <citation type="submission" date="2024-03" db="EMBL/GenBank/DDBJ databases">
        <authorList>
            <consortium name="ELIXIR-Norway"/>
            <consortium name="Elixir Norway"/>
        </authorList>
    </citation>
    <scope>NUCLEOTIDE SEQUENCE</scope>
</reference>
<evidence type="ECO:0000313" key="5">
    <source>
        <dbReference type="EMBL" id="CAK9867514.1"/>
    </source>
</evidence>
<dbReference type="Proteomes" id="UP001497522">
    <property type="component" value="Chromosome 17"/>
</dbReference>
<dbReference type="PANTHER" id="PTHR47990">
    <property type="entry name" value="2-OXOGLUTARATE (2OG) AND FE(II)-DEPENDENT OXYGENASE SUPERFAMILY PROTEIN-RELATED"/>
    <property type="match status" value="1"/>
</dbReference>
<comment type="similarity">
    <text evidence="3">Belongs to the iron/ascorbate-dependent oxidoreductase family.</text>
</comment>
<evidence type="ECO:0000259" key="4">
    <source>
        <dbReference type="PROSITE" id="PS51471"/>
    </source>
</evidence>
<evidence type="ECO:0000256" key="1">
    <source>
        <dbReference type="ARBA" id="ARBA00022723"/>
    </source>
</evidence>
<sequence length="267" mass="29381">MFQIIDHGVSQAVIDRCHASAASVFALPIQEKMKVKRLGDGIVHGYGTGSSGMKSNYTDIWSEAFYVMDSPLPGNSSYYATKIWGPDGNTEFRDALQDSLTATRKFMVQLMEALMIQGLGPIPEFVRECAECQLGLQLNFYKPYPEPAKHVVVPRHTDDTVMTILHQADVGGLQVEKDGQWISGKPRADVFCVNISGYGQILSNGLYKNAMHLAVVNESKSQLTIATGLFPAGSLVIRPAPELIDDEHPALFKSITADDFKWLKTSI</sequence>
<protein>
    <recommendedName>
        <fullName evidence="4">Fe2OG dioxygenase domain-containing protein</fullName>
    </recommendedName>
</protein>
<keyword evidence="3" id="KW-0560">Oxidoreductase</keyword>
<evidence type="ECO:0000256" key="3">
    <source>
        <dbReference type="RuleBase" id="RU003682"/>
    </source>
</evidence>
<evidence type="ECO:0000313" key="6">
    <source>
        <dbReference type="Proteomes" id="UP001497522"/>
    </source>
</evidence>
<accession>A0ABP1AY31</accession>
<dbReference type="InterPro" id="IPR005123">
    <property type="entry name" value="Oxoglu/Fe-dep_dioxygenase_dom"/>
</dbReference>
<dbReference type="Pfam" id="PF14226">
    <property type="entry name" value="DIOX_N"/>
    <property type="match status" value="1"/>
</dbReference>
<dbReference type="EMBL" id="OZ023718">
    <property type="protein sequence ID" value="CAK9867514.1"/>
    <property type="molecule type" value="Genomic_DNA"/>
</dbReference>
<gene>
    <name evidence="5" type="ORF">CSSPJE1EN2_LOCUS10509</name>
</gene>
<feature type="domain" description="Fe2OG dioxygenase" evidence="4">
    <location>
        <begin position="132"/>
        <end position="231"/>
    </location>
</feature>
<organism evidence="5 6">
    <name type="scientific">Sphagnum jensenii</name>
    <dbReference type="NCBI Taxonomy" id="128206"/>
    <lineage>
        <taxon>Eukaryota</taxon>
        <taxon>Viridiplantae</taxon>
        <taxon>Streptophyta</taxon>
        <taxon>Embryophyta</taxon>
        <taxon>Bryophyta</taxon>
        <taxon>Sphagnophytina</taxon>
        <taxon>Sphagnopsida</taxon>
        <taxon>Sphagnales</taxon>
        <taxon>Sphagnaceae</taxon>
        <taxon>Sphagnum</taxon>
    </lineage>
</organism>
<dbReference type="InterPro" id="IPR050231">
    <property type="entry name" value="Iron_ascorbate_oxido_reductase"/>
</dbReference>
<keyword evidence="2 3" id="KW-0408">Iron</keyword>
<keyword evidence="6" id="KW-1185">Reference proteome</keyword>
<dbReference type="InterPro" id="IPR044861">
    <property type="entry name" value="IPNS-like_FE2OG_OXY"/>
</dbReference>
<proteinExistence type="inferred from homology"/>
<dbReference type="SUPFAM" id="SSF51197">
    <property type="entry name" value="Clavaminate synthase-like"/>
    <property type="match status" value="1"/>
</dbReference>
<dbReference type="InterPro" id="IPR027443">
    <property type="entry name" value="IPNS-like_sf"/>
</dbReference>
<keyword evidence="1 3" id="KW-0479">Metal-binding</keyword>